<dbReference type="EMBL" id="PCWM01000001">
    <property type="protein sequence ID" value="PIR03492.1"/>
    <property type="molecule type" value="Genomic_DNA"/>
</dbReference>
<accession>A0A2H0N3L6</accession>
<comment type="caution">
    <text evidence="2">The sequence shown here is derived from an EMBL/GenBank/DDBJ whole genome shotgun (WGS) entry which is preliminary data.</text>
</comment>
<proteinExistence type="predicted"/>
<evidence type="ECO:0000313" key="2">
    <source>
        <dbReference type="EMBL" id="PIR03492.1"/>
    </source>
</evidence>
<evidence type="ECO:0000259" key="1">
    <source>
        <dbReference type="Pfam" id="PF01609"/>
    </source>
</evidence>
<sequence length="169" mass="19614">MGEGVGYSGHKHQKWAKELSIADNNEFIIAPLNVKPVNLHDSTLLPQSLDDLADMADLVGFDLSDSFLTLDSGFDGILNKRRIELLEMIPVIKPNRRGTKDEKKLERMYENFNEQIYKTRFTVERTFGWQDTYRKLVILYETLDYTHNGFKYLAYSIMNLRVVFGKNSL</sequence>
<dbReference type="GO" id="GO:0006313">
    <property type="term" value="P:DNA transposition"/>
    <property type="evidence" value="ECO:0007669"/>
    <property type="project" value="InterPro"/>
</dbReference>
<feature type="non-terminal residue" evidence="2">
    <location>
        <position position="169"/>
    </location>
</feature>
<name>A0A2H0N3L6_9BACT</name>
<dbReference type="GO" id="GO:0004803">
    <property type="term" value="F:transposase activity"/>
    <property type="evidence" value="ECO:0007669"/>
    <property type="project" value="InterPro"/>
</dbReference>
<dbReference type="AlphaFoldDB" id="A0A2H0N3L6"/>
<gene>
    <name evidence="2" type="ORF">COV60_00005</name>
</gene>
<protein>
    <recommendedName>
        <fullName evidence="1">Transposase IS4-like domain-containing protein</fullName>
    </recommendedName>
</protein>
<organism evidence="2 3">
    <name type="scientific">Candidatus Magasanikbacteria bacterium CG11_big_fil_rev_8_21_14_0_20_43_7</name>
    <dbReference type="NCBI Taxonomy" id="1974654"/>
    <lineage>
        <taxon>Bacteria</taxon>
        <taxon>Candidatus Magasanikiibacteriota</taxon>
    </lineage>
</organism>
<reference evidence="2 3" key="1">
    <citation type="submission" date="2017-09" db="EMBL/GenBank/DDBJ databases">
        <title>Depth-based differentiation of microbial function through sediment-hosted aquifers and enrichment of novel symbionts in the deep terrestrial subsurface.</title>
        <authorList>
            <person name="Probst A.J."/>
            <person name="Ladd B."/>
            <person name="Jarett J.K."/>
            <person name="Geller-Mcgrath D.E."/>
            <person name="Sieber C.M."/>
            <person name="Emerson J.B."/>
            <person name="Anantharaman K."/>
            <person name="Thomas B.C."/>
            <person name="Malmstrom R."/>
            <person name="Stieglmeier M."/>
            <person name="Klingl A."/>
            <person name="Woyke T."/>
            <person name="Ryan C.M."/>
            <person name="Banfield J.F."/>
        </authorList>
    </citation>
    <scope>NUCLEOTIDE SEQUENCE [LARGE SCALE GENOMIC DNA]</scope>
    <source>
        <strain evidence="2">CG11_big_fil_rev_8_21_14_0_20_43_7</strain>
    </source>
</reference>
<dbReference type="Pfam" id="PF01609">
    <property type="entry name" value="DDE_Tnp_1"/>
    <property type="match status" value="1"/>
</dbReference>
<dbReference type="GO" id="GO:0003677">
    <property type="term" value="F:DNA binding"/>
    <property type="evidence" value="ECO:0007669"/>
    <property type="project" value="InterPro"/>
</dbReference>
<feature type="domain" description="Transposase IS4-like" evidence="1">
    <location>
        <begin position="6"/>
        <end position="142"/>
    </location>
</feature>
<dbReference type="InterPro" id="IPR002559">
    <property type="entry name" value="Transposase_11"/>
</dbReference>
<evidence type="ECO:0000313" key="3">
    <source>
        <dbReference type="Proteomes" id="UP000229782"/>
    </source>
</evidence>
<dbReference type="Proteomes" id="UP000229782">
    <property type="component" value="Unassembled WGS sequence"/>
</dbReference>
<dbReference type="PANTHER" id="PTHR30007">
    <property type="entry name" value="PHP DOMAIN PROTEIN"/>
    <property type="match status" value="1"/>
</dbReference>
<dbReference type="PANTHER" id="PTHR30007:SF0">
    <property type="entry name" value="TRANSPOSASE"/>
    <property type="match status" value="1"/>
</dbReference>